<reference evidence="5 6" key="1">
    <citation type="submission" date="2019-09" db="EMBL/GenBank/DDBJ databases">
        <title>Consistent, comparative and evidence-based genome assembly and annotation for Cryptosporidium parvum, C. hominis and C. tyzzeri.</title>
        <authorList>
            <person name="Baptista R.P."/>
            <person name="Li Y."/>
            <person name="Sateriale A."/>
            <person name="Ansell B."/>
            <person name="Jex A."/>
            <person name="Sanders M."/>
            <person name="Brooks K."/>
            <person name="Tracey A."/>
            <person name="Berriman M."/>
            <person name="Striepen B."/>
            <person name="Cotton J.A."/>
            <person name="Kissinger J.C."/>
        </authorList>
    </citation>
    <scope>NUCLEOTIDE SEQUENCE [LARGE SCALE GENOMIC DNA]</scope>
    <source>
        <strain evidence="5 6">IOWA-ATCC</strain>
    </source>
</reference>
<sequence length="611" mass="70686">MRVVVLLSFFSLVGCVIKQERKNQTISSNSDALESDLVVDENGYLGKIVNPAEFSLCADTSNLEEIKKIPRLRDEELFNRLELIQLQVVSRHGARTPVKSFKCWEGYKQNWDCSDLKSLISASAFEKQSKTRTLKFSKHYETKQWQNNLTNTCKMGQLISQGYEQHRINGKILAKAYFKGEHLVTKSGLEISDFKNQMYIRSSDTQRTIVSAAALITSLLENIFGKEETFQRFRNLPIYTMDFHSEYLFANKNLVDNSRVLKYVFTSKNFQELLEDRKHLYMELEKDAKLNDLNRSWPFELLDCISMTICSGDDNKLPEAFYKNNLLERTMATIEKEVSSVFTWNDSIIAKSDISRFMYEIRDFILDAILFYENKNDGLSNIKELCSNSALNKAFMSQDLLMNFEYLLNPLCNKYEYHNSSKKEIKAPKFILFSGHDLTVIPLLSSLHAWDEHLPPYASTINFEIYYDPYEKQEYKGEANSLLKLESVQKNLPYYVRLLYNGLVITDKLKGCEGNEICHAYKFFETSKFAKFEKIGKKEILESTNKYEKSLNETDSVKGSSNKNQKNLEGNFNGVYRINTPFLSYSLSFLLGALTSLIILYSIKAMRSKSN</sequence>
<dbReference type="GO" id="GO:0016791">
    <property type="term" value="F:phosphatase activity"/>
    <property type="evidence" value="ECO:0007669"/>
    <property type="project" value="TreeGrafter"/>
</dbReference>
<dbReference type="PROSITE" id="PS00616">
    <property type="entry name" value="HIS_ACID_PHOSPHAT_1"/>
    <property type="match status" value="1"/>
</dbReference>
<gene>
    <name evidence="5" type="ORF">CPATCC_001577</name>
</gene>
<feature type="signal peptide" evidence="4">
    <location>
        <begin position="1"/>
        <end position="15"/>
    </location>
</feature>
<protein>
    <submittedName>
        <fullName evidence="5">Uncharacterized protein</fullName>
    </submittedName>
</protein>
<dbReference type="PROSITE" id="PS51257">
    <property type="entry name" value="PROKAR_LIPOPROTEIN"/>
    <property type="match status" value="1"/>
</dbReference>
<evidence type="ECO:0000313" key="5">
    <source>
        <dbReference type="EMBL" id="QOY41983.1"/>
    </source>
</evidence>
<dbReference type="Proteomes" id="UP000593906">
    <property type="component" value="Chromosome 4"/>
</dbReference>
<accession>A0A7S7RGI9</accession>
<dbReference type="SUPFAM" id="SSF53254">
    <property type="entry name" value="Phosphoglycerate mutase-like"/>
    <property type="match status" value="1"/>
</dbReference>
<feature type="transmembrane region" description="Helical" evidence="3">
    <location>
        <begin position="582"/>
        <end position="603"/>
    </location>
</feature>
<evidence type="ECO:0000256" key="4">
    <source>
        <dbReference type="SAM" id="SignalP"/>
    </source>
</evidence>
<evidence type="ECO:0000256" key="3">
    <source>
        <dbReference type="SAM" id="Phobius"/>
    </source>
</evidence>
<keyword evidence="3" id="KW-0812">Transmembrane</keyword>
<dbReference type="Pfam" id="PF00328">
    <property type="entry name" value="His_Phos_2"/>
    <property type="match status" value="1"/>
</dbReference>
<dbReference type="AlphaFoldDB" id="A0A7S7RGI9"/>
<dbReference type="Gene3D" id="3.40.50.1240">
    <property type="entry name" value="Phosphoglycerate mutase-like"/>
    <property type="match status" value="1"/>
</dbReference>
<keyword evidence="4" id="KW-0732">Signal</keyword>
<dbReference type="PANTHER" id="PTHR11567">
    <property type="entry name" value="ACID PHOSPHATASE-RELATED"/>
    <property type="match status" value="1"/>
</dbReference>
<feature type="chain" id="PRO_5031410105" evidence="4">
    <location>
        <begin position="16"/>
        <end position="611"/>
    </location>
</feature>
<dbReference type="PANTHER" id="PTHR11567:SF110">
    <property type="entry name" value="2-PHOSPHOXYLOSE PHOSPHATASE 1"/>
    <property type="match status" value="1"/>
</dbReference>
<dbReference type="InterPro" id="IPR033379">
    <property type="entry name" value="Acid_Pase_AS"/>
</dbReference>
<keyword evidence="2" id="KW-0378">Hydrolase</keyword>
<dbReference type="InterPro" id="IPR000560">
    <property type="entry name" value="His_Pase_clade-2"/>
</dbReference>
<dbReference type="VEuPathDB" id="CryptoDB:CPATCC_0018060"/>
<keyword evidence="3" id="KW-0472">Membrane</keyword>
<evidence type="ECO:0000313" key="6">
    <source>
        <dbReference type="Proteomes" id="UP000593906"/>
    </source>
</evidence>
<proteinExistence type="inferred from homology"/>
<keyword evidence="3" id="KW-1133">Transmembrane helix</keyword>
<evidence type="ECO:0000256" key="2">
    <source>
        <dbReference type="ARBA" id="ARBA00022801"/>
    </source>
</evidence>
<name>A0A7S7RGI9_CRYPV</name>
<dbReference type="InterPro" id="IPR029033">
    <property type="entry name" value="His_PPase_superfam"/>
</dbReference>
<evidence type="ECO:0000256" key="1">
    <source>
        <dbReference type="ARBA" id="ARBA00005375"/>
    </source>
</evidence>
<dbReference type="EMBL" id="CP044419">
    <property type="protein sequence ID" value="QOY41983.1"/>
    <property type="molecule type" value="Genomic_DNA"/>
</dbReference>
<organism evidence="5 6">
    <name type="scientific">Cryptosporidium parvum</name>
    <dbReference type="NCBI Taxonomy" id="5807"/>
    <lineage>
        <taxon>Eukaryota</taxon>
        <taxon>Sar</taxon>
        <taxon>Alveolata</taxon>
        <taxon>Apicomplexa</taxon>
        <taxon>Conoidasida</taxon>
        <taxon>Coccidia</taxon>
        <taxon>Eucoccidiorida</taxon>
        <taxon>Eimeriorina</taxon>
        <taxon>Cryptosporidiidae</taxon>
        <taxon>Cryptosporidium</taxon>
    </lineage>
</organism>
<comment type="similarity">
    <text evidence="1">Belongs to the histidine acid phosphatase family.</text>
</comment>
<dbReference type="CDD" id="cd07061">
    <property type="entry name" value="HP_HAP_like"/>
    <property type="match status" value="1"/>
</dbReference>
<dbReference type="InterPro" id="IPR050645">
    <property type="entry name" value="Histidine_acid_phosphatase"/>
</dbReference>